<organism evidence="2 4">
    <name type="scientific">Halanaerobium saccharolyticum</name>
    <dbReference type="NCBI Taxonomy" id="43595"/>
    <lineage>
        <taxon>Bacteria</taxon>
        <taxon>Bacillati</taxon>
        <taxon>Bacillota</taxon>
        <taxon>Clostridia</taxon>
        <taxon>Halanaerobiales</taxon>
        <taxon>Halanaerobiaceae</taxon>
        <taxon>Halanaerobium</taxon>
    </lineage>
</organism>
<dbReference type="PANTHER" id="PTHR33802:SF1">
    <property type="entry name" value="XK-RELATED PROTEIN"/>
    <property type="match status" value="1"/>
</dbReference>
<evidence type="ECO:0000313" key="3">
    <source>
        <dbReference type="EMBL" id="TDP91294.1"/>
    </source>
</evidence>
<feature type="transmembrane region" description="Helical" evidence="1">
    <location>
        <begin position="202"/>
        <end position="220"/>
    </location>
</feature>
<sequence length="254" mass="28517">MQKNKMTLKITNLIFLLLTIFVNFLANYLPINGISSGEVSDLYQNPFTPAGFTFSIWGVIYTLLIIFIVYQFVGKGKINQEFSTGPYFIIASIANGSWLYLWHNLSIPLSMLVILILPLSLFQIFKRLHQYQNYSLSEYIGLKLPFSIYTAWVTVASIANFMALLVYYNDNWPANFLNIAAIIGILTGLAIAVKILDKYKNIAFALVVIWAYIGIIGAQLNYQLPGMTIIITAGLSILVISIKIITTFQAKSKS</sequence>
<dbReference type="Proteomes" id="UP000244089">
    <property type="component" value="Unassembled WGS sequence"/>
</dbReference>
<comment type="caution">
    <text evidence="2">The sequence shown here is derived from an EMBL/GenBank/DDBJ whole genome shotgun (WGS) entry which is preliminary data.</text>
</comment>
<reference evidence="2 4" key="1">
    <citation type="submission" date="2018-04" db="EMBL/GenBank/DDBJ databases">
        <title>Subsurface microbial communities from deep shales in Ohio and West Virginia, USA.</title>
        <authorList>
            <person name="Wrighton K."/>
        </authorList>
    </citation>
    <scope>NUCLEOTIDE SEQUENCE [LARGE SCALE GENOMIC DNA]</scope>
    <source>
        <strain evidence="3 5">MSL 7</strain>
        <strain evidence="2 4">WC1</strain>
    </source>
</reference>
<feature type="transmembrane region" description="Helical" evidence="1">
    <location>
        <begin position="85"/>
        <end position="101"/>
    </location>
</feature>
<proteinExistence type="predicted"/>
<dbReference type="EMBL" id="SNXX01000017">
    <property type="protein sequence ID" value="TDP91294.1"/>
    <property type="molecule type" value="Genomic_DNA"/>
</dbReference>
<feature type="transmembrane region" description="Helical" evidence="1">
    <location>
        <begin position="226"/>
        <end position="245"/>
    </location>
</feature>
<evidence type="ECO:0000256" key="1">
    <source>
        <dbReference type="SAM" id="Phobius"/>
    </source>
</evidence>
<dbReference type="Proteomes" id="UP000295176">
    <property type="component" value="Unassembled WGS sequence"/>
</dbReference>
<keyword evidence="1" id="KW-1133">Transmembrane helix</keyword>
<protein>
    <recommendedName>
        <fullName evidence="6">TspO/MBR related protein</fullName>
    </recommendedName>
</protein>
<keyword evidence="1" id="KW-0472">Membrane</keyword>
<evidence type="ECO:0000313" key="2">
    <source>
        <dbReference type="EMBL" id="PTV98118.1"/>
    </source>
</evidence>
<evidence type="ECO:0000313" key="4">
    <source>
        <dbReference type="Proteomes" id="UP000244089"/>
    </source>
</evidence>
<feature type="transmembrane region" description="Helical" evidence="1">
    <location>
        <begin position="12"/>
        <end position="31"/>
    </location>
</feature>
<evidence type="ECO:0008006" key="6">
    <source>
        <dbReference type="Google" id="ProtNLM"/>
    </source>
</evidence>
<accession>A0A2T5RIK7</accession>
<feature type="transmembrane region" description="Helical" evidence="1">
    <location>
        <begin position="174"/>
        <end position="195"/>
    </location>
</feature>
<dbReference type="Gene3D" id="1.20.1260.100">
    <property type="entry name" value="TspO/MBR protein"/>
    <property type="match status" value="1"/>
</dbReference>
<dbReference type="InterPro" id="IPR038330">
    <property type="entry name" value="TspO/MBR-related_sf"/>
</dbReference>
<dbReference type="OrthoDB" id="5189031at2"/>
<feature type="transmembrane region" description="Helical" evidence="1">
    <location>
        <begin position="51"/>
        <end position="73"/>
    </location>
</feature>
<name>A0A2T5RIK7_9FIRM</name>
<dbReference type="EMBL" id="QAXS01000019">
    <property type="protein sequence ID" value="PTV98118.1"/>
    <property type="molecule type" value="Genomic_DNA"/>
</dbReference>
<feature type="transmembrane region" description="Helical" evidence="1">
    <location>
        <begin position="146"/>
        <end position="168"/>
    </location>
</feature>
<dbReference type="RefSeq" id="WP_108140715.1">
    <property type="nucleotide sequence ID" value="NZ_JBQPXQ010000024.1"/>
</dbReference>
<dbReference type="PANTHER" id="PTHR33802">
    <property type="entry name" value="SI:CH211-161H7.5-RELATED"/>
    <property type="match status" value="1"/>
</dbReference>
<evidence type="ECO:0000313" key="5">
    <source>
        <dbReference type="Proteomes" id="UP000295176"/>
    </source>
</evidence>
<dbReference type="AlphaFoldDB" id="A0A2T5RIK7"/>
<keyword evidence="1" id="KW-0812">Transmembrane</keyword>
<gene>
    <name evidence="3" type="ORF">C7957_11732</name>
    <name evidence="2" type="ORF">C8C76_11927</name>
</gene>
<feature type="transmembrane region" description="Helical" evidence="1">
    <location>
        <begin position="107"/>
        <end position="125"/>
    </location>
</feature>